<evidence type="ECO:0000256" key="3">
    <source>
        <dbReference type="ARBA" id="ARBA00023157"/>
    </source>
</evidence>
<dbReference type="Pfam" id="PF00578">
    <property type="entry name" value="AhpC-TSA"/>
    <property type="match status" value="1"/>
</dbReference>
<keyword evidence="3" id="KW-1015">Disulfide bond</keyword>
<dbReference type="InterPro" id="IPR013766">
    <property type="entry name" value="Thioredoxin_domain"/>
</dbReference>
<accession>A0A9X1HYP1</accession>
<comment type="caution">
    <text evidence="7">The sequence shown here is derived from an EMBL/GenBank/DDBJ whole genome shotgun (WGS) entry which is preliminary data.</text>
</comment>
<feature type="domain" description="Thioredoxin" evidence="6">
    <location>
        <begin position="242"/>
        <end position="383"/>
    </location>
</feature>
<organism evidence="7 8">
    <name type="scientific">Fulvivirga sedimenti</name>
    <dbReference type="NCBI Taxonomy" id="2879465"/>
    <lineage>
        <taxon>Bacteria</taxon>
        <taxon>Pseudomonadati</taxon>
        <taxon>Bacteroidota</taxon>
        <taxon>Cytophagia</taxon>
        <taxon>Cytophagales</taxon>
        <taxon>Fulvivirgaceae</taxon>
        <taxon>Fulvivirga</taxon>
    </lineage>
</organism>
<evidence type="ECO:0000256" key="4">
    <source>
        <dbReference type="ARBA" id="ARBA00023284"/>
    </source>
</evidence>
<dbReference type="InterPro" id="IPR036249">
    <property type="entry name" value="Thioredoxin-like_sf"/>
</dbReference>
<dbReference type="GO" id="GO:0017004">
    <property type="term" value="P:cytochrome complex assembly"/>
    <property type="evidence" value="ECO:0007669"/>
    <property type="project" value="UniProtKB-KW"/>
</dbReference>
<evidence type="ECO:0000313" key="7">
    <source>
        <dbReference type="EMBL" id="MCA6079137.1"/>
    </source>
</evidence>
<dbReference type="PROSITE" id="PS51352">
    <property type="entry name" value="THIOREDOXIN_2"/>
    <property type="match status" value="1"/>
</dbReference>
<reference evidence="7" key="1">
    <citation type="submission" date="2021-09" db="EMBL/GenBank/DDBJ databases">
        <title>Fulvivirga sp. isolated from coastal sediment.</title>
        <authorList>
            <person name="Yu H."/>
        </authorList>
    </citation>
    <scope>NUCLEOTIDE SEQUENCE</scope>
    <source>
        <strain evidence="7">1062</strain>
    </source>
</reference>
<dbReference type="InterPro" id="IPR050553">
    <property type="entry name" value="Thioredoxin_ResA/DsbE_sf"/>
</dbReference>
<keyword evidence="5" id="KW-0732">Signal</keyword>
<sequence length="383" mass="43041">MKKMNILLVAVAILYSCSSESNSQESNGRSITLTGRVVNPQQNGHIILSRYLNQSGGTEVLDTLSLNSDKTFEERVNVPAAGYYKLDFYGRQVVNLILDNDDVEVNVDGQQPQGYAEVNGSSDHDFIQGAQMAVQQFQQSAQVRSLNEAFVAAQQQNDSEAMDSLRLRYMEMDFEFKSQLLKSADTMETSLGVVEILKNKQFIDPDQHFEYMKSYAARVEKDMGDSPIAMEFVDNVKAMEVLSIGAVAPEISLPNPDGDIVPLSSLRGKYVLVDFWAQWCRPCRMENPNVVAVYQQYNDLGFEVYGVSLDRTREKWLQAIEEDGLHWTQVSDLKFWNSEAARTYGITAIPFSILLDPEGRIIGKNLRGAALRQKLAEIFDNKG</sequence>
<dbReference type="PROSITE" id="PS51257">
    <property type="entry name" value="PROKAR_LIPOPROTEIN"/>
    <property type="match status" value="1"/>
</dbReference>
<dbReference type="Proteomes" id="UP001139409">
    <property type="component" value="Unassembled WGS sequence"/>
</dbReference>
<dbReference type="InterPro" id="IPR000866">
    <property type="entry name" value="AhpC/TSA"/>
</dbReference>
<dbReference type="GO" id="GO:0030313">
    <property type="term" value="C:cell envelope"/>
    <property type="evidence" value="ECO:0007669"/>
    <property type="project" value="UniProtKB-SubCell"/>
</dbReference>
<evidence type="ECO:0000256" key="2">
    <source>
        <dbReference type="ARBA" id="ARBA00022748"/>
    </source>
</evidence>
<dbReference type="AlphaFoldDB" id="A0A9X1HYP1"/>
<evidence type="ECO:0000256" key="1">
    <source>
        <dbReference type="ARBA" id="ARBA00004196"/>
    </source>
</evidence>
<name>A0A9X1HYP1_9BACT</name>
<dbReference type="GO" id="GO:0016491">
    <property type="term" value="F:oxidoreductase activity"/>
    <property type="evidence" value="ECO:0007669"/>
    <property type="project" value="InterPro"/>
</dbReference>
<dbReference type="SUPFAM" id="SSF52833">
    <property type="entry name" value="Thioredoxin-like"/>
    <property type="match status" value="1"/>
</dbReference>
<keyword evidence="4" id="KW-0676">Redox-active center</keyword>
<dbReference type="CDD" id="cd02966">
    <property type="entry name" value="TlpA_like_family"/>
    <property type="match status" value="1"/>
</dbReference>
<evidence type="ECO:0000256" key="5">
    <source>
        <dbReference type="SAM" id="SignalP"/>
    </source>
</evidence>
<dbReference type="Gene3D" id="3.40.30.10">
    <property type="entry name" value="Glutaredoxin"/>
    <property type="match status" value="1"/>
</dbReference>
<feature type="chain" id="PRO_5040997923" evidence="5">
    <location>
        <begin position="24"/>
        <end position="383"/>
    </location>
</feature>
<dbReference type="EMBL" id="JAIXNE010000010">
    <property type="protein sequence ID" value="MCA6079137.1"/>
    <property type="molecule type" value="Genomic_DNA"/>
</dbReference>
<dbReference type="PANTHER" id="PTHR42852">
    <property type="entry name" value="THIOL:DISULFIDE INTERCHANGE PROTEIN DSBE"/>
    <property type="match status" value="1"/>
</dbReference>
<feature type="signal peptide" evidence="5">
    <location>
        <begin position="1"/>
        <end position="23"/>
    </location>
</feature>
<evidence type="ECO:0000313" key="8">
    <source>
        <dbReference type="Proteomes" id="UP001139409"/>
    </source>
</evidence>
<comment type="subcellular location">
    <subcellularLocation>
        <location evidence="1">Cell envelope</location>
    </subcellularLocation>
</comment>
<keyword evidence="8" id="KW-1185">Reference proteome</keyword>
<keyword evidence="2" id="KW-0201">Cytochrome c-type biogenesis</keyword>
<dbReference type="RefSeq" id="WP_225699998.1">
    <property type="nucleotide sequence ID" value="NZ_JAIXNE010000010.1"/>
</dbReference>
<evidence type="ECO:0000259" key="6">
    <source>
        <dbReference type="PROSITE" id="PS51352"/>
    </source>
</evidence>
<dbReference type="PANTHER" id="PTHR42852:SF6">
    <property type="entry name" value="THIOL:DISULFIDE INTERCHANGE PROTEIN DSBE"/>
    <property type="match status" value="1"/>
</dbReference>
<proteinExistence type="predicted"/>
<protein>
    <submittedName>
        <fullName evidence="7">TlpA family protein disulfide reductase</fullName>
    </submittedName>
</protein>
<gene>
    <name evidence="7" type="ORF">LDX50_29970</name>
</gene>
<dbReference type="GO" id="GO:0016209">
    <property type="term" value="F:antioxidant activity"/>
    <property type="evidence" value="ECO:0007669"/>
    <property type="project" value="InterPro"/>
</dbReference>